<dbReference type="OrthoDB" id="7364371at2"/>
<keyword evidence="2" id="KW-1185">Reference proteome</keyword>
<sequence length="82" mass="9053">MSDNREMYNEINALVGSLAKAFEIDDKLVVEELEAGRIRLDMAADDNGNRYISATRGDRTAKLYQGAIQYDRPPGEDGGDAD</sequence>
<name>A0A286GA60_9PROT</name>
<dbReference type="AlphaFoldDB" id="A0A286GA60"/>
<dbReference type="Proteomes" id="UP000219621">
    <property type="component" value="Unassembled WGS sequence"/>
</dbReference>
<organism evidence="1 2">
    <name type="scientific">Caenispirillum bisanense</name>
    <dbReference type="NCBI Taxonomy" id="414052"/>
    <lineage>
        <taxon>Bacteria</taxon>
        <taxon>Pseudomonadati</taxon>
        <taxon>Pseudomonadota</taxon>
        <taxon>Alphaproteobacteria</taxon>
        <taxon>Rhodospirillales</taxon>
        <taxon>Novispirillaceae</taxon>
        <taxon>Caenispirillum</taxon>
    </lineage>
</organism>
<evidence type="ECO:0000313" key="1">
    <source>
        <dbReference type="EMBL" id="SOD92342.1"/>
    </source>
</evidence>
<dbReference type="RefSeq" id="WP_097278135.1">
    <property type="nucleotide sequence ID" value="NZ_OCNJ01000002.1"/>
</dbReference>
<reference evidence="1 2" key="1">
    <citation type="submission" date="2017-09" db="EMBL/GenBank/DDBJ databases">
        <authorList>
            <person name="Ehlers B."/>
            <person name="Leendertz F.H."/>
        </authorList>
    </citation>
    <scope>NUCLEOTIDE SEQUENCE [LARGE SCALE GENOMIC DNA]</scope>
    <source>
        <strain evidence="1 2">USBA 140</strain>
    </source>
</reference>
<proteinExistence type="predicted"/>
<evidence type="ECO:0000313" key="2">
    <source>
        <dbReference type="Proteomes" id="UP000219621"/>
    </source>
</evidence>
<dbReference type="EMBL" id="OCNJ01000002">
    <property type="protein sequence ID" value="SOD92342.1"/>
    <property type="molecule type" value="Genomic_DNA"/>
</dbReference>
<accession>A0A286GA60</accession>
<protein>
    <submittedName>
        <fullName evidence="1">Uncharacterized protein</fullName>
    </submittedName>
</protein>
<gene>
    <name evidence="1" type="ORF">SAMN05421508_102386</name>
</gene>